<sequence length="158" mass="18355">MASPWQVPQLLLAILMVLVAFSDQFRRKTYISVSEETAVSEFVPETLRFLNEQYNQDSEDAYSFRIMRVLQVQSQVTDHLEHHVKVEMQRTTCLKPTYSNCAPQEGEQAKQISCYFSVYTNPWNKKYKILKKQCEDHTSPMAPTSQKPVVLSTDNKQD</sequence>
<evidence type="ECO:0000256" key="1">
    <source>
        <dbReference type="ARBA" id="ARBA00009403"/>
    </source>
</evidence>
<dbReference type="AlphaFoldDB" id="A0A6P3F056"/>
<dbReference type="CDD" id="cd00042">
    <property type="entry name" value="CY"/>
    <property type="match status" value="1"/>
</dbReference>
<evidence type="ECO:0000313" key="7">
    <source>
        <dbReference type="RefSeq" id="XP_004635726.1"/>
    </source>
</evidence>
<dbReference type="InterPro" id="IPR000010">
    <property type="entry name" value="Cystatin_dom"/>
</dbReference>
<dbReference type="GO" id="GO:0050829">
    <property type="term" value="P:defense response to Gram-negative bacterium"/>
    <property type="evidence" value="ECO:0007669"/>
    <property type="project" value="InterPro"/>
</dbReference>
<dbReference type="CTD" id="140880"/>
<dbReference type="RefSeq" id="XP_004635726.1">
    <property type="nucleotide sequence ID" value="XM_004635669.1"/>
</dbReference>
<organism evidence="6 7">
    <name type="scientific">Octodon degus</name>
    <name type="common">Degu</name>
    <name type="synonym">Sciurus degus</name>
    <dbReference type="NCBI Taxonomy" id="10160"/>
    <lineage>
        <taxon>Eukaryota</taxon>
        <taxon>Metazoa</taxon>
        <taxon>Chordata</taxon>
        <taxon>Craniata</taxon>
        <taxon>Vertebrata</taxon>
        <taxon>Euteleostomi</taxon>
        <taxon>Mammalia</taxon>
        <taxon>Eutheria</taxon>
        <taxon>Euarchontoglires</taxon>
        <taxon>Glires</taxon>
        <taxon>Rodentia</taxon>
        <taxon>Hystricomorpha</taxon>
        <taxon>Octodontidae</taxon>
        <taxon>Octodon</taxon>
    </lineage>
</organism>
<evidence type="ECO:0000259" key="5">
    <source>
        <dbReference type="SMART" id="SM00043"/>
    </source>
</evidence>
<dbReference type="SUPFAM" id="SSF54403">
    <property type="entry name" value="Cystatin/monellin"/>
    <property type="match status" value="1"/>
</dbReference>
<dbReference type="GO" id="GO:0036126">
    <property type="term" value="C:sperm flagellum"/>
    <property type="evidence" value="ECO:0007669"/>
    <property type="project" value="TreeGrafter"/>
</dbReference>
<dbReference type="Pfam" id="PF00031">
    <property type="entry name" value="Cystatin"/>
    <property type="match status" value="1"/>
</dbReference>
<dbReference type="Proteomes" id="UP000515203">
    <property type="component" value="Unplaced"/>
</dbReference>
<dbReference type="GO" id="GO:0004869">
    <property type="term" value="F:cysteine-type endopeptidase inhibitor activity"/>
    <property type="evidence" value="ECO:0007669"/>
    <property type="project" value="InterPro"/>
</dbReference>
<dbReference type="FunCoup" id="A0A6P3F056">
    <property type="interactions" value="32"/>
</dbReference>
<evidence type="ECO:0000256" key="3">
    <source>
        <dbReference type="SAM" id="MobiDB-lite"/>
    </source>
</evidence>
<reference evidence="7" key="1">
    <citation type="submission" date="2025-08" db="UniProtKB">
        <authorList>
            <consortium name="RefSeq"/>
        </authorList>
    </citation>
    <scope>IDENTIFICATION</scope>
</reference>
<proteinExistence type="inferred from homology"/>
<evidence type="ECO:0000313" key="6">
    <source>
        <dbReference type="Proteomes" id="UP000515203"/>
    </source>
</evidence>
<dbReference type="PANTHER" id="PTHR47886:SF1">
    <property type="entry name" value="CYSTATIN-11"/>
    <property type="match status" value="1"/>
</dbReference>
<name>A0A6P3F056_OCTDE</name>
<dbReference type="GO" id="GO:0005634">
    <property type="term" value="C:nucleus"/>
    <property type="evidence" value="ECO:0007669"/>
    <property type="project" value="TreeGrafter"/>
</dbReference>
<dbReference type="GeneID" id="101565116"/>
<dbReference type="Gene3D" id="3.10.450.10">
    <property type="match status" value="1"/>
</dbReference>
<dbReference type="SMART" id="SM00043">
    <property type="entry name" value="CY"/>
    <property type="match status" value="1"/>
</dbReference>
<keyword evidence="2" id="KW-1015">Disulfide bond</keyword>
<dbReference type="InterPro" id="IPR042930">
    <property type="entry name" value="CST11"/>
</dbReference>
<protein>
    <submittedName>
        <fullName evidence="7">Cystatin-11</fullName>
    </submittedName>
</protein>
<feature type="signal peptide" evidence="4">
    <location>
        <begin position="1"/>
        <end position="22"/>
    </location>
</feature>
<evidence type="ECO:0000256" key="2">
    <source>
        <dbReference type="ARBA" id="ARBA00023157"/>
    </source>
</evidence>
<evidence type="ECO:0000256" key="4">
    <source>
        <dbReference type="SAM" id="SignalP"/>
    </source>
</evidence>
<dbReference type="InParanoid" id="A0A6P3F056"/>
<dbReference type="GO" id="GO:0061827">
    <property type="term" value="C:sperm head"/>
    <property type="evidence" value="ECO:0007669"/>
    <property type="project" value="TreeGrafter"/>
</dbReference>
<gene>
    <name evidence="7" type="primary">Cst11</name>
</gene>
<feature type="region of interest" description="Disordered" evidence="3">
    <location>
        <begin position="137"/>
        <end position="158"/>
    </location>
</feature>
<comment type="similarity">
    <text evidence="1">Belongs to the cystatin family.</text>
</comment>
<keyword evidence="4" id="KW-0732">Signal</keyword>
<dbReference type="GO" id="GO:0005737">
    <property type="term" value="C:cytoplasm"/>
    <property type="evidence" value="ECO:0007669"/>
    <property type="project" value="TreeGrafter"/>
</dbReference>
<accession>A0A6P3F056</accession>
<dbReference type="InterPro" id="IPR046350">
    <property type="entry name" value="Cystatin_sf"/>
</dbReference>
<dbReference type="PANTHER" id="PTHR47886">
    <property type="entry name" value="CYSTATIN-11"/>
    <property type="match status" value="1"/>
</dbReference>
<dbReference type="FunFam" id="3.10.450.10:FF:000004">
    <property type="entry name" value="Cystatin C"/>
    <property type="match status" value="1"/>
</dbReference>
<dbReference type="OrthoDB" id="1908104at2759"/>
<feature type="chain" id="PRO_5028058591" evidence="4">
    <location>
        <begin position="23"/>
        <end position="158"/>
    </location>
</feature>
<feature type="domain" description="Cystatin" evidence="5">
    <location>
        <begin position="29"/>
        <end position="135"/>
    </location>
</feature>
<keyword evidence="6" id="KW-1185">Reference proteome</keyword>